<accession>A0ABP1WS08</accession>
<organism evidence="1 2">
    <name type="scientific">Vibrio crassostreae</name>
    <dbReference type="NCBI Taxonomy" id="246167"/>
    <lineage>
        <taxon>Bacteria</taxon>
        <taxon>Pseudomonadati</taxon>
        <taxon>Pseudomonadota</taxon>
        <taxon>Gammaproteobacteria</taxon>
        <taxon>Vibrionales</taxon>
        <taxon>Vibrionaceae</taxon>
        <taxon>Vibrio</taxon>
    </lineage>
</organism>
<name>A0ABP1WS08_9VIBR</name>
<evidence type="ECO:0000313" key="1">
    <source>
        <dbReference type="EMBL" id="CDT21825.1"/>
    </source>
</evidence>
<dbReference type="Proteomes" id="UP000049077">
    <property type="component" value="Unassembled WGS sequence"/>
</dbReference>
<sequence length="45" mass="5266">MVSEPFGFYRLRRVDAMFSVPLFELPFYLSTFLVALEKPSSNYIS</sequence>
<gene>
    <name evidence="1" type="ORF">VCR4J5_1660027</name>
</gene>
<evidence type="ECO:0000313" key="2">
    <source>
        <dbReference type="Proteomes" id="UP000049077"/>
    </source>
</evidence>
<reference evidence="1 2" key="1">
    <citation type="submission" date="2014-06" db="EMBL/GenBank/DDBJ databases">
        <authorList>
            <person name="Le Roux F."/>
        </authorList>
    </citation>
    <scope>NUCLEOTIDE SEQUENCE [LARGE SCALE GENOMIC DNA]</scope>
    <source>
        <strain evidence="1 2">J5-4</strain>
    </source>
</reference>
<keyword evidence="2" id="KW-1185">Reference proteome</keyword>
<proteinExistence type="predicted"/>
<comment type="caution">
    <text evidence="1">The sequence shown here is derived from an EMBL/GenBank/DDBJ whole genome shotgun (WGS) entry which is preliminary data.</text>
</comment>
<dbReference type="EMBL" id="CCJX01000075">
    <property type="protein sequence ID" value="CDT21825.1"/>
    <property type="molecule type" value="Genomic_DNA"/>
</dbReference>
<protein>
    <submittedName>
        <fullName evidence="1">Uncharacterized protein</fullName>
    </submittedName>
</protein>